<gene>
    <name evidence="1" type="ORF">DA73_0237125</name>
</gene>
<sequence length="61" mass="7076">MRYTLSVFFAYDRKLNISAVPEELQSFYSKILSILYITIKLVEVHSDELCELYPVLTSGID</sequence>
<name>A0A0C1R3K8_9CYAN</name>
<comment type="caution">
    <text evidence="1">The sequence shown here is derived from an EMBL/GenBank/DDBJ whole genome shotgun (WGS) entry which is preliminary data.</text>
</comment>
<dbReference type="STRING" id="1479485.DA73_0237125"/>
<accession>A0A0C1R3K8</accession>
<protein>
    <submittedName>
        <fullName evidence="1">Uncharacterized protein</fullName>
    </submittedName>
</protein>
<reference evidence="1" key="1">
    <citation type="journal article" date="2015" name="Genome Announc.">
        <title>Draft Genome Sequence of Tolypothrix boutellei Strain VB521301.</title>
        <authorList>
            <person name="Chandrababunaidu M.M."/>
            <person name="Singh D."/>
            <person name="Sen D."/>
            <person name="Bhan S."/>
            <person name="Das S."/>
            <person name="Gupta A."/>
            <person name="Adhikary S.P."/>
            <person name="Tripathy S."/>
        </authorList>
    </citation>
    <scope>NUCLEOTIDE SEQUENCE</scope>
    <source>
        <strain evidence="1">VB521301</strain>
    </source>
</reference>
<organism evidence="1">
    <name type="scientific">Tolypothrix bouteillei VB521301</name>
    <dbReference type="NCBI Taxonomy" id="1479485"/>
    <lineage>
        <taxon>Bacteria</taxon>
        <taxon>Bacillati</taxon>
        <taxon>Cyanobacteriota</taxon>
        <taxon>Cyanophyceae</taxon>
        <taxon>Nostocales</taxon>
        <taxon>Tolypothrichaceae</taxon>
        <taxon>Tolypothrix</taxon>
    </lineage>
</organism>
<dbReference type="AlphaFoldDB" id="A0A0C1R3K8"/>
<evidence type="ECO:0000313" key="1">
    <source>
        <dbReference type="EMBL" id="KIE06880.1"/>
    </source>
</evidence>
<proteinExistence type="predicted"/>
<dbReference type="EMBL" id="JHEG02000059">
    <property type="protein sequence ID" value="KIE06880.1"/>
    <property type="molecule type" value="Genomic_DNA"/>
</dbReference>